<dbReference type="GO" id="GO:0015562">
    <property type="term" value="F:efflux transmembrane transporter activity"/>
    <property type="evidence" value="ECO:0007669"/>
    <property type="project" value="TreeGrafter"/>
</dbReference>
<dbReference type="Gene3D" id="2.40.50.100">
    <property type="match status" value="1"/>
</dbReference>
<dbReference type="GO" id="GO:1990281">
    <property type="term" value="C:efflux pump complex"/>
    <property type="evidence" value="ECO:0007669"/>
    <property type="project" value="TreeGrafter"/>
</dbReference>
<keyword evidence="4" id="KW-1185">Reference proteome</keyword>
<comment type="caution">
    <text evidence="3">The sequence shown here is derived from an EMBL/GenBank/DDBJ whole genome shotgun (WGS) entry which is preliminary data.</text>
</comment>
<evidence type="ECO:0000256" key="1">
    <source>
        <dbReference type="SAM" id="MobiDB-lite"/>
    </source>
</evidence>
<gene>
    <name evidence="3" type="ORF">FHU41_002691</name>
</gene>
<feature type="region of interest" description="Disordered" evidence="1">
    <location>
        <begin position="231"/>
        <end position="265"/>
    </location>
</feature>
<organism evidence="3 4">
    <name type="scientific">Psychromicrobium silvestre</name>
    <dbReference type="NCBI Taxonomy" id="1645614"/>
    <lineage>
        <taxon>Bacteria</taxon>
        <taxon>Bacillati</taxon>
        <taxon>Actinomycetota</taxon>
        <taxon>Actinomycetes</taxon>
        <taxon>Micrococcales</taxon>
        <taxon>Micrococcaceae</taxon>
        <taxon>Psychromicrobium</taxon>
    </lineage>
</organism>
<name>A0A7Y9S8X7_9MICC</name>
<dbReference type="InterPro" id="IPR058649">
    <property type="entry name" value="CzcB_C"/>
</dbReference>
<reference evidence="3 4" key="1">
    <citation type="submission" date="2020-07" db="EMBL/GenBank/DDBJ databases">
        <title>Sequencing the genomes of 1000 actinobacteria strains.</title>
        <authorList>
            <person name="Klenk H.-P."/>
        </authorList>
    </citation>
    <scope>NUCLEOTIDE SEQUENCE [LARGE SCALE GENOMIC DNA]</scope>
    <source>
        <strain evidence="3 4">DSM 102047</strain>
    </source>
</reference>
<accession>A0A7Y9S8X7</accession>
<proteinExistence type="predicted"/>
<dbReference type="EMBL" id="JACBYQ010000002">
    <property type="protein sequence ID" value="NYE96441.1"/>
    <property type="molecule type" value="Genomic_DNA"/>
</dbReference>
<dbReference type="Pfam" id="PF25975">
    <property type="entry name" value="CzcB_C"/>
    <property type="match status" value="1"/>
</dbReference>
<dbReference type="PANTHER" id="PTHR30469:SF20">
    <property type="entry name" value="EFFLUX RND TRANSPORTER PERIPLASMIC ADAPTOR SUBUNIT"/>
    <property type="match status" value="1"/>
</dbReference>
<dbReference type="Gene3D" id="2.40.420.20">
    <property type="match status" value="1"/>
</dbReference>
<dbReference type="AlphaFoldDB" id="A0A7Y9S8X7"/>
<dbReference type="RefSeq" id="WP_179390096.1">
    <property type="nucleotide sequence ID" value="NZ_JACBYQ010000002.1"/>
</dbReference>
<dbReference type="Proteomes" id="UP000521748">
    <property type="component" value="Unassembled WGS sequence"/>
</dbReference>
<dbReference type="InterPro" id="IPR011053">
    <property type="entry name" value="Single_hybrid_motif"/>
</dbReference>
<feature type="compositionally biased region" description="Gly residues" evidence="1">
    <location>
        <begin position="241"/>
        <end position="252"/>
    </location>
</feature>
<evidence type="ECO:0000313" key="4">
    <source>
        <dbReference type="Proteomes" id="UP000521748"/>
    </source>
</evidence>
<evidence type="ECO:0000259" key="2">
    <source>
        <dbReference type="Pfam" id="PF25975"/>
    </source>
</evidence>
<protein>
    <submittedName>
        <fullName evidence="3">Multidrug efflux pump subunit AcrA (Membrane-fusion protein)</fullName>
    </submittedName>
</protein>
<dbReference type="PANTHER" id="PTHR30469">
    <property type="entry name" value="MULTIDRUG RESISTANCE PROTEIN MDTA"/>
    <property type="match status" value="1"/>
</dbReference>
<evidence type="ECO:0000313" key="3">
    <source>
        <dbReference type="EMBL" id="NYE96441.1"/>
    </source>
</evidence>
<sequence length="369" mass="37255">MKIMRRVVFPVLWLAVFAIIAVALVKIAFGSGLENQSVAEAPAAQLTPATLTVGKTTINNVVEIKASIRNDPAIPILSTAAGQVVQLYVKLGEKVSVGDLLLQVKSEVPASVDENLKAAAQPKYRYLDVVAANSGVLDSFPVLLEQQLSVGQNLGSINPQTLSVEGDMSTDQQFRLMKKPATAVVTVNSGPAPFDCVGVAIGSAKLPGDSGNSDTSGSSGVSGTGLGAGTGGLSVPLAQSGPGGTTGSGSAGSGTAENADTSGTVSCKVPTGTPVFAGLGAKIALTAGTAKNVIAVPLSAVKGSFQNGVVWVQKEQQAAEERKVELGLNDGKLIEVIKGLAEGETILQYVPGAPGEQQPGMPGVMVQGG</sequence>
<dbReference type="SUPFAM" id="SSF51230">
    <property type="entry name" value="Single hybrid motif"/>
    <property type="match status" value="1"/>
</dbReference>
<feature type="domain" description="CzcB-like C-terminal circularly permuted SH3-like" evidence="2">
    <location>
        <begin position="294"/>
        <end position="346"/>
    </location>
</feature>